<feature type="compositionally biased region" description="Low complexity" evidence="13">
    <location>
        <begin position="61"/>
        <end position="77"/>
    </location>
</feature>
<keyword evidence="3" id="KW-0109">Calcium transport</keyword>
<gene>
    <name evidence="16" type="ORF">C1SCF055_LOCUS25127</name>
</gene>
<comment type="caution">
    <text evidence="16">The sequence shown here is derived from an EMBL/GenBank/DDBJ whole genome shotgun (WGS) entry which is preliminary data.</text>
</comment>
<dbReference type="EMBL" id="CAMXCT010002557">
    <property type="protein sequence ID" value="CAI3998860.1"/>
    <property type="molecule type" value="Genomic_DNA"/>
</dbReference>
<keyword evidence="6" id="KW-0106">Calcium</keyword>
<dbReference type="Pfam" id="PF00520">
    <property type="entry name" value="Ion_trans"/>
    <property type="match status" value="1"/>
</dbReference>
<dbReference type="GO" id="GO:0005891">
    <property type="term" value="C:voltage-gated calcium channel complex"/>
    <property type="evidence" value="ECO:0007669"/>
    <property type="project" value="TreeGrafter"/>
</dbReference>
<dbReference type="GO" id="GO:0008331">
    <property type="term" value="F:high voltage-gated calcium channel activity"/>
    <property type="evidence" value="ECO:0007669"/>
    <property type="project" value="TreeGrafter"/>
</dbReference>
<evidence type="ECO:0000256" key="2">
    <source>
        <dbReference type="ARBA" id="ARBA00022448"/>
    </source>
</evidence>
<evidence type="ECO:0000313" key="17">
    <source>
        <dbReference type="EMBL" id="CAL1152235.1"/>
    </source>
</evidence>
<dbReference type="PANTHER" id="PTHR45628">
    <property type="entry name" value="VOLTAGE-DEPENDENT CALCIUM CHANNEL TYPE A SUBUNIT ALPHA-1"/>
    <property type="match status" value="1"/>
</dbReference>
<dbReference type="Proteomes" id="UP001152797">
    <property type="component" value="Unassembled WGS sequence"/>
</dbReference>
<comment type="subcellular location">
    <subcellularLocation>
        <location evidence="1">Membrane</location>
        <topology evidence="1">Multi-pass membrane protein</topology>
    </subcellularLocation>
</comment>
<name>A0A9P1CWR6_9DINO</name>
<keyword evidence="9" id="KW-0406">Ion transport</keyword>
<dbReference type="GO" id="GO:0098703">
    <property type="term" value="P:calcium ion import across plasma membrane"/>
    <property type="evidence" value="ECO:0007669"/>
    <property type="project" value="TreeGrafter"/>
</dbReference>
<feature type="transmembrane region" description="Helical" evidence="14">
    <location>
        <begin position="273"/>
        <end position="291"/>
    </location>
</feature>
<keyword evidence="7" id="KW-0851">Voltage-gated channel</keyword>
<feature type="transmembrane region" description="Helical" evidence="14">
    <location>
        <begin position="240"/>
        <end position="261"/>
    </location>
</feature>
<keyword evidence="8 14" id="KW-1133">Transmembrane helix</keyword>
<evidence type="ECO:0000256" key="1">
    <source>
        <dbReference type="ARBA" id="ARBA00004141"/>
    </source>
</evidence>
<protein>
    <submittedName>
        <fullName evidence="18">Tankyrase-2</fullName>
    </submittedName>
</protein>
<proteinExistence type="predicted"/>
<reference evidence="16" key="1">
    <citation type="submission" date="2022-10" db="EMBL/GenBank/DDBJ databases">
        <authorList>
            <person name="Chen Y."/>
            <person name="Dougan E. K."/>
            <person name="Chan C."/>
            <person name="Rhodes N."/>
            <person name="Thang M."/>
        </authorList>
    </citation>
    <scope>NUCLEOTIDE SEQUENCE</scope>
</reference>
<keyword evidence="2" id="KW-0813">Transport</keyword>
<keyword evidence="4" id="KW-0107">Calcium channel</keyword>
<feature type="region of interest" description="Disordered" evidence="13">
    <location>
        <begin position="47"/>
        <end position="98"/>
    </location>
</feature>
<dbReference type="InterPro" id="IPR027359">
    <property type="entry name" value="Volt_channel_dom_sf"/>
</dbReference>
<evidence type="ECO:0000256" key="11">
    <source>
        <dbReference type="ARBA" id="ARBA00023180"/>
    </source>
</evidence>
<dbReference type="InterPro" id="IPR050599">
    <property type="entry name" value="VDCC_alpha-1_subunit"/>
</dbReference>
<feature type="transmembrane region" description="Helical" evidence="14">
    <location>
        <begin position="354"/>
        <end position="384"/>
    </location>
</feature>
<sequence length="787" mass="87623">METSLERFSASLGSQAFHSYGPFSSVVIAAPWIATFDTRRAKCGLPHPGMASADTSANQKAAPATSEATSNAATENAEQSKVDDSEVSDGPEETPKKGMMQEYFGTTLGSMQDLTENIGGIGAKIKTGVGGALGQITEVGEGLGLSGIRKSSDRSLPMLHRQTDEASFKQFLVQVMKANVASEDATADIEEMSASLSRKTRRTTLSRALGKKMTKKMRCQLCPRTQMMCWQCCRWIVSKWFFHLLAFSFLILHCVALVLVADNATDQPDMWRSISLGYFAFFLVEFLVRLVGEHAWGFWRSSWFWFDLLLALLCVVEAFLPLALTIGPGRFSVLSLRLLRLVRRIYWLPRESKATMASFGLLPGVVFLLLCVVWAFLAVLWFLVLDTQPATAATETGPHAANKSEPLVVDVAEYDDFVSSLLNQFYLASRGMNWRRITDGISGGWNADLLRLSFVLLLSLIGLVTTNAMIVLVYELAHSACEDFEQKNHAETVRQRLFGLHTLEEKLLGGAGNEEDMVMLDRDAVEKILPEAHEELRAQGITAEEFLQLFDHLEESSSHHGVMISELLFGILLLTANAGEADNLQVDHLQKKCIQITDAANKDLQAMMQKGHNALREMEDTFLQLRQHLAKLRSNARRSSAEVKSIILEVEKQFEDCGRSVGHVSELRKVQLSQAMRRAREQLSERLEISKMTASQLDNFNRLGRAFGFPALSERGPMPKVEAVRKLMDPEEVLKAGTALSEGEQQFQLAAALLRAEVRDRFEKKLQQHFQGEADLDQGEVAVTTYL</sequence>
<dbReference type="PANTHER" id="PTHR45628:SF7">
    <property type="entry name" value="VOLTAGE-DEPENDENT CALCIUM CHANNEL TYPE A SUBUNIT ALPHA-1"/>
    <property type="match status" value="1"/>
</dbReference>
<evidence type="ECO:0000256" key="3">
    <source>
        <dbReference type="ARBA" id="ARBA00022568"/>
    </source>
</evidence>
<feature type="transmembrane region" description="Helical" evidence="14">
    <location>
        <begin position="454"/>
        <end position="477"/>
    </location>
</feature>
<evidence type="ECO:0000256" key="4">
    <source>
        <dbReference type="ARBA" id="ARBA00022673"/>
    </source>
</evidence>
<dbReference type="EMBL" id="CAMXCT030002557">
    <property type="protein sequence ID" value="CAL4786172.1"/>
    <property type="molecule type" value="Genomic_DNA"/>
</dbReference>
<accession>A0A9P1CWR6</accession>
<evidence type="ECO:0000256" key="7">
    <source>
        <dbReference type="ARBA" id="ARBA00022882"/>
    </source>
</evidence>
<dbReference type="InterPro" id="IPR005821">
    <property type="entry name" value="Ion_trans_dom"/>
</dbReference>
<reference evidence="17" key="2">
    <citation type="submission" date="2024-04" db="EMBL/GenBank/DDBJ databases">
        <authorList>
            <person name="Chen Y."/>
            <person name="Shah S."/>
            <person name="Dougan E. K."/>
            <person name="Thang M."/>
            <person name="Chan C."/>
        </authorList>
    </citation>
    <scope>NUCLEOTIDE SEQUENCE [LARGE SCALE GENOMIC DNA]</scope>
</reference>
<evidence type="ECO:0000256" key="8">
    <source>
        <dbReference type="ARBA" id="ARBA00022989"/>
    </source>
</evidence>
<keyword evidence="11" id="KW-0325">Glycoprotein</keyword>
<dbReference type="AlphaFoldDB" id="A0A9P1CWR6"/>
<keyword evidence="5 14" id="KW-0812">Transmembrane</keyword>
<evidence type="ECO:0000256" key="14">
    <source>
        <dbReference type="SAM" id="Phobius"/>
    </source>
</evidence>
<evidence type="ECO:0000256" key="13">
    <source>
        <dbReference type="SAM" id="MobiDB-lite"/>
    </source>
</evidence>
<organism evidence="16">
    <name type="scientific">Cladocopium goreaui</name>
    <dbReference type="NCBI Taxonomy" id="2562237"/>
    <lineage>
        <taxon>Eukaryota</taxon>
        <taxon>Sar</taxon>
        <taxon>Alveolata</taxon>
        <taxon>Dinophyceae</taxon>
        <taxon>Suessiales</taxon>
        <taxon>Symbiodiniaceae</taxon>
        <taxon>Cladocopium</taxon>
    </lineage>
</organism>
<keyword evidence="19" id="KW-1185">Reference proteome</keyword>
<evidence type="ECO:0000313" key="16">
    <source>
        <dbReference type="EMBL" id="CAI3998860.1"/>
    </source>
</evidence>
<dbReference type="Gene3D" id="1.20.120.350">
    <property type="entry name" value="Voltage-gated potassium channels. Chain C"/>
    <property type="match status" value="1"/>
</dbReference>
<evidence type="ECO:0000313" key="18">
    <source>
        <dbReference type="EMBL" id="CAL4786172.1"/>
    </source>
</evidence>
<evidence type="ECO:0000256" key="5">
    <source>
        <dbReference type="ARBA" id="ARBA00022692"/>
    </source>
</evidence>
<evidence type="ECO:0000313" key="19">
    <source>
        <dbReference type="Proteomes" id="UP001152797"/>
    </source>
</evidence>
<evidence type="ECO:0000256" key="12">
    <source>
        <dbReference type="ARBA" id="ARBA00023303"/>
    </source>
</evidence>
<feature type="transmembrane region" description="Helical" evidence="14">
    <location>
        <begin position="303"/>
        <end position="333"/>
    </location>
</feature>
<feature type="domain" description="Ion transport" evidence="15">
    <location>
        <begin position="241"/>
        <end position="474"/>
    </location>
</feature>
<evidence type="ECO:0000256" key="10">
    <source>
        <dbReference type="ARBA" id="ARBA00023136"/>
    </source>
</evidence>
<dbReference type="SUPFAM" id="SSF81324">
    <property type="entry name" value="Voltage-gated potassium channels"/>
    <property type="match status" value="1"/>
</dbReference>
<evidence type="ECO:0000256" key="6">
    <source>
        <dbReference type="ARBA" id="ARBA00022837"/>
    </source>
</evidence>
<dbReference type="OrthoDB" id="7464126at2759"/>
<dbReference type="EMBL" id="CAMXCT020002557">
    <property type="protein sequence ID" value="CAL1152235.1"/>
    <property type="molecule type" value="Genomic_DNA"/>
</dbReference>
<keyword evidence="10 14" id="KW-0472">Membrane</keyword>
<evidence type="ECO:0000259" key="15">
    <source>
        <dbReference type="Pfam" id="PF00520"/>
    </source>
</evidence>
<evidence type="ECO:0000256" key="9">
    <source>
        <dbReference type="ARBA" id="ARBA00023065"/>
    </source>
</evidence>
<keyword evidence="12" id="KW-0407">Ion channel</keyword>